<name>A0ABP4TSA3_9ACTN</name>
<keyword evidence="3" id="KW-1185">Reference proteome</keyword>
<gene>
    <name evidence="2" type="ORF">GCM10009830_45430</name>
</gene>
<dbReference type="EMBL" id="BAAAQF010000025">
    <property type="protein sequence ID" value="GAA1692552.1"/>
    <property type="molecule type" value="Genomic_DNA"/>
</dbReference>
<dbReference type="Proteomes" id="UP001499851">
    <property type="component" value="Unassembled WGS sequence"/>
</dbReference>
<evidence type="ECO:0000313" key="3">
    <source>
        <dbReference type="Proteomes" id="UP001499851"/>
    </source>
</evidence>
<feature type="compositionally biased region" description="Basic and acidic residues" evidence="1">
    <location>
        <begin position="13"/>
        <end position="36"/>
    </location>
</feature>
<feature type="region of interest" description="Disordered" evidence="1">
    <location>
        <begin position="1"/>
        <end position="86"/>
    </location>
</feature>
<reference evidence="3" key="1">
    <citation type="journal article" date="2019" name="Int. J. Syst. Evol. Microbiol.">
        <title>The Global Catalogue of Microorganisms (GCM) 10K type strain sequencing project: providing services to taxonomists for standard genome sequencing and annotation.</title>
        <authorList>
            <consortium name="The Broad Institute Genomics Platform"/>
            <consortium name="The Broad Institute Genome Sequencing Center for Infectious Disease"/>
            <person name="Wu L."/>
            <person name="Ma J."/>
        </authorList>
    </citation>
    <scope>NUCLEOTIDE SEQUENCE [LARGE SCALE GENOMIC DNA]</scope>
    <source>
        <strain evidence="3">JCM 16001</strain>
    </source>
</reference>
<evidence type="ECO:0000313" key="2">
    <source>
        <dbReference type="EMBL" id="GAA1692552.1"/>
    </source>
</evidence>
<evidence type="ECO:0000256" key="1">
    <source>
        <dbReference type="SAM" id="MobiDB-lite"/>
    </source>
</evidence>
<sequence length="86" mass="9254">MHRNPDAVGGTAWHERGRPGHKGARPDRATCGETRRPRGRRPRRLAPFDPTTPGVALVAPFARGGTKWGYTGSVTTSKLGTAPPTR</sequence>
<proteinExistence type="predicted"/>
<organism evidence="2 3">
    <name type="scientific">Glycomyces endophyticus</name>
    <dbReference type="NCBI Taxonomy" id="480996"/>
    <lineage>
        <taxon>Bacteria</taxon>
        <taxon>Bacillati</taxon>
        <taxon>Actinomycetota</taxon>
        <taxon>Actinomycetes</taxon>
        <taxon>Glycomycetales</taxon>
        <taxon>Glycomycetaceae</taxon>
        <taxon>Glycomyces</taxon>
    </lineage>
</organism>
<accession>A0ABP4TSA3</accession>
<protein>
    <submittedName>
        <fullName evidence="2">Uncharacterized protein</fullName>
    </submittedName>
</protein>
<comment type="caution">
    <text evidence="2">The sequence shown here is derived from an EMBL/GenBank/DDBJ whole genome shotgun (WGS) entry which is preliminary data.</text>
</comment>